<sequence>MSVVEGIPAPYYVTCLHEEGRSYYNNKNHAFELRVNGIDRSFFVHLEYLTSQSTFFRDNCTDVKEGDLVVIDVPSPETFEPIIEYLYFGNGDKWYDTMTIDNYGDVYHNVEYLGLDDNAKSICLAFYQANQSSLEA</sequence>
<name>A0A015K9K6_RHIIW</name>
<evidence type="ECO:0000259" key="1">
    <source>
        <dbReference type="PROSITE" id="PS50097"/>
    </source>
</evidence>
<dbReference type="Proteomes" id="UP000022910">
    <property type="component" value="Unassembled WGS sequence"/>
</dbReference>
<keyword evidence="3" id="KW-1185">Reference proteome</keyword>
<comment type="caution">
    <text evidence="2">The sequence shown here is derived from an EMBL/GenBank/DDBJ whole genome shotgun (WGS) entry which is preliminary data.</text>
</comment>
<dbReference type="STRING" id="1432141.A0A015K9K6"/>
<dbReference type="SMR" id="A0A015K9K6"/>
<dbReference type="OrthoDB" id="10250130at2759"/>
<organism evidence="2 3">
    <name type="scientific">Rhizophagus irregularis (strain DAOM 197198w)</name>
    <name type="common">Glomus intraradices</name>
    <dbReference type="NCBI Taxonomy" id="1432141"/>
    <lineage>
        <taxon>Eukaryota</taxon>
        <taxon>Fungi</taxon>
        <taxon>Fungi incertae sedis</taxon>
        <taxon>Mucoromycota</taxon>
        <taxon>Glomeromycotina</taxon>
        <taxon>Glomeromycetes</taxon>
        <taxon>Glomerales</taxon>
        <taxon>Glomeraceae</taxon>
        <taxon>Rhizophagus</taxon>
    </lineage>
</organism>
<protein>
    <recommendedName>
        <fullName evidence="1">BTB domain-containing protein</fullName>
    </recommendedName>
</protein>
<dbReference type="InterPro" id="IPR011333">
    <property type="entry name" value="SKP1/BTB/POZ_sf"/>
</dbReference>
<gene>
    <name evidence="2" type="ORF">RirG_034700</name>
</gene>
<dbReference type="SUPFAM" id="SSF54695">
    <property type="entry name" value="POZ domain"/>
    <property type="match status" value="1"/>
</dbReference>
<dbReference type="PROSITE" id="PS50097">
    <property type="entry name" value="BTB"/>
    <property type="match status" value="1"/>
</dbReference>
<dbReference type="AlphaFoldDB" id="A0A015K9K6"/>
<dbReference type="EMBL" id="JEMT01012296">
    <property type="protein sequence ID" value="EXX76265.1"/>
    <property type="molecule type" value="Genomic_DNA"/>
</dbReference>
<accession>A0A015K9K6</accession>
<reference evidence="2 3" key="1">
    <citation type="submission" date="2014-02" db="EMBL/GenBank/DDBJ databases">
        <title>Single nucleus genome sequencing reveals high similarity among nuclei of an endomycorrhizal fungus.</title>
        <authorList>
            <person name="Lin K."/>
            <person name="Geurts R."/>
            <person name="Zhang Z."/>
            <person name="Limpens E."/>
            <person name="Saunders D.G."/>
            <person name="Mu D."/>
            <person name="Pang E."/>
            <person name="Cao H."/>
            <person name="Cha H."/>
            <person name="Lin T."/>
            <person name="Zhou Q."/>
            <person name="Shang Y."/>
            <person name="Li Y."/>
            <person name="Ivanov S."/>
            <person name="Sharma T."/>
            <person name="Velzen R.V."/>
            <person name="Ruijter N.D."/>
            <person name="Aanen D.K."/>
            <person name="Win J."/>
            <person name="Kamoun S."/>
            <person name="Bisseling T."/>
            <person name="Huang S."/>
        </authorList>
    </citation>
    <scope>NUCLEOTIDE SEQUENCE [LARGE SCALE GENOMIC DNA]</scope>
    <source>
        <strain evidence="3">DAOM197198w</strain>
    </source>
</reference>
<evidence type="ECO:0000313" key="2">
    <source>
        <dbReference type="EMBL" id="EXX76265.1"/>
    </source>
</evidence>
<dbReference type="Pfam" id="PF00651">
    <property type="entry name" value="BTB"/>
    <property type="match status" value="1"/>
</dbReference>
<feature type="domain" description="BTB" evidence="1">
    <location>
        <begin position="29"/>
        <end position="90"/>
    </location>
</feature>
<dbReference type="Gene3D" id="3.30.710.10">
    <property type="entry name" value="Potassium Channel Kv1.1, Chain A"/>
    <property type="match status" value="1"/>
</dbReference>
<dbReference type="HOGENOM" id="CLU_124030_0_0_1"/>
<evidence type="ECO:0000313" key="3">
    <source>
        <dbReference type="Proteomes" id="UP000022910"/>
    </source>
</evidence>
<dbReference type="CDD" id="cd18186">
    <property type="entry name" value="BTB_POZ_ZBTB_KLHL-like"/>
    <property type="match status" value="1"/>
</dbReference>
<proteinExistence type="predicted"/>
<dbReference type="InterPro" id="IPR000210">
    <property type="entry name" value="BTB/POZ_dom"/>
</dbReference>